<protein>
    <submittedName>
        <fullName evidence="1">Uncharacterized protein</fullName>
    </submittedName>
</protein>
<organism evidence="1 2">
    <name type="scientific">Parelaphostrongylus tenuis</name>
    <name type="common">Meningeal worm</name>
    <dbReference type="NCBI Taxonomy" id="148309"/>
    <lineage>
        <taxon>Eukaryota</taxon>
        <taxon>Metazoa</taxon>
        <taxon>Ecdysozoa</taxon>
        <taxon>Nematoda</taxon>
        <taxon>Chromadorea</taxon>
        <taxon>Rhabditida</taxon>
        <taxon>Rhabditina</taxon>
        <taxon>Rhabditomorpha</taxon>
        <taxon>Strongyloidea</taxon>
        <taxon>Metastrongylidae</taxon>
        <taxon>Parelaphostrongylus</taxon>
    </lineage>
</organism>
<gene>
    <name evidence="1" type="ORF">KIN20_032818</name>
</gene>
<name>A0AAD5R7H4_PARTN</name>
<proteinExistence type="predicted"/>
<evidence type="ECO:0000313" key="2">
    <source>
        <dbReference type="Proteomes" id="UP001196413"/>
    </source>
</evidence>
<dbReference type="EMBL" id="JAHQIW010006888">
    <property type="protein sequence ID" value="KAJ1370966.1"/>
    <property type="molecule type" value="Genomic_DNA"/>
</dbReference>
<evidence type="ECO:0000313" key="1">
    <source>
        <dbReference type="EMBL" id="KAJ1370966.1"/>
    </source>
</evidence>
<sequence length="136" mass="15786">MIVLLILNHTRTKRLIGRGFVRSRYQAAENVILLDAVITLVDITFESLFSVLPIFEPEKCTTPNYITLFTVSQMRRIRHEGGQCTNLRRVLQQSTLNVGQIAALIRQGYKELTRWRLAADRYDTLYSRRNGSRVME</sequence>
<reference evidence="1" key="1">
    <citation type="submission" date="2021-06" db="EMBL/GenBank/DDBJ databases">
        <title>Parelaphostrongylus tenuis whole genome reference sequence.</title>
        <authorList>
            <person name="Garwood T.J."/>
            <person name="Larsen P.A."/>
            <person name="Fountain-Jones N.M."/>
            <person name="Garbe J.R."/>
            <person name="Macchietto M.G."/>
            <person name="Kania S.A."/>
            <person name="Gerhold R.W."/>
            <person name="Richards J.E."/>
            <person name="Wolf T.M."/>
        </authorList>
    </citation>
    <scope>NUCLEOTIDE SEQUENCE</scope>
    <source>
        <strain evidence="1">MNPRO001-30</strain>
        <tissue evidence="1">Meninges</tissue>
    </source>
</reference>
<accession>A0AAD5R7H4</accession>
<dbReference type="AlphaFoldDB" id="A0AAD5R7H4"/>
<dbReference type="Proteomes" id="UP001196413">
    <property type="component" value="Unassembled WGS sequence"/>
</dbReference>
<comment type="caution">
    <text evidence="1">The sequence shown here is derived from an EMBL/GenBank/DDBJ whole genome shotgun (WGS) entry which is preliminary data.</text>
</comment>
<keyword evidence="2" id="KW-1185">Reference proteome</keyword>